<proteinExistence type="inferred from homology"/>
<sequence>MEIFEVKESEIKAPLARRMSPRDLSEFVGQQHLLGPGKPLLKLIEEDRLFSAIFYGPPGCGKTALARIIAQKTRSPFIQLNAARAERGEIKKVIRQASEWRKAAGRRAVLFLDEVHRFNKLQQEFLLPYVESGDFIFLGSTVENPFFALSKALLSRTLVFEFKPLTRDDLEVLLRKALEDRERGLGAMELRVDDDVIREIAVISDGDARRALNYLEILALTKGKGDNISIEDLQDLLSVRHLRYSRGDEHYDCISAFIKSLRGSDPDAAMYWYVRMLDAGEDPRYILRRLLIFAAEDIGLADPEALKVASAALSAYEMVGRPEGDLIIAEAVLYLATAPKSNTVLRALHKAREVLKMNEVYEVPDHLRDSHYSGAELLGRGKGYIYPHGKKDVKQDYLPESIRGVKIFNPRGIGYEKQILDRVKRKEGEVEKK</sequence>
<organism evidence="6">
    <name type="scientific">candidate division WOR-3 bacterium</name>
    <dbReference type="NCBI Taxonomy" id="2052148"/>
    <lineage>
        <taxon>Bacteria</taxon>
        <taxon>Bacteria division WOR-3</taxon>
    </lineage>
</organism>
<dbReference type="CDD" id="cd00009">
    <property type="entry name" value="AAA"/>
    <property type="match status" value="1"/>
</dbReference>
<dbReference type="AlphaFoldDB" id="A0A7C1BFM5"/>
<evidence type="ECO:0000256" key="4">
    <source>
        <dbReference type="ARBA" id="ARBA00022840"/>
    </source>
</evidence>
<dbReference type="Pfam" id="PF00004">
    <property type="entry name" value="AAA"/>
    <property type="match status" value="1"/>
</dbReference>
<dbReference type="SMART" id="SM00382">
    <property type="entry name" value="AAA"/>
    <property type="match status" value="1"/>
</dbReference>
<evidence type="ECO:0000313" key="6">
    <source>
        <dbReference type="EMBL" id="HDM90260.1"/>
    </source>
</evidence>
<comment type="caution">
    <text evidence="6">The sequence shown here is derived from an EMBL/GenBank/DDBJ whole genome shotgun (WGS) entry which is preliminary data.</text>
</comment>
<dbReference type="InterPro" id="IPR027417">
    <property type="entry name" value="P-loop_NTPase"/>
</dbReference>
<dbReference type="Gene3D" id="1.10.3710.10">
    <property type="entry name" value="DNA polymerase III clamp loader subunits, C-terminal domain"/>
    <property type="match status" value="1"/>
</dbReference>
<dbReference type="GO" id="GO:0003677">
    <property type="term" value="F:DNA binding"/>
    <property type="evidence" value="ECO:0007669"/>
    <property type="project" value="InterPro"/>
</dbReference>
<dbReference type="GO" id="GO:0005524">
    <property type="term" value="F:ATP binding"/>
    <property type="evidence" value="ECO:0007669"/>
    <property type="project" value="UniProtKB-KW"/>
</dbReference>
<dbReference type="InterPro" id="IPR008921">
    <property type="entry name" value="DNA_pol3_clamp-load_cplx_C"/>
</dbReference>
<dbReference type="GO" id="GO:0000731">
    <property type="term" value="P:DNA synthesis involved in DNA repair"/>
    <property type="evidence" value="ECO:0007669"/>
    <property type="project" value="TreeGrafter"/>
</dbReference>
<dbReference type="GO" id="GO:0008047">
    <property type="term" value="F:enzyme activator activity"/>
    <property type="evidence" value="ECO:0007669"/>
    <property type="project" value="TreeGrafter"/>
</dbReference>
<dbReference type="InterPro" id="IPR003593">
    <property type="entry name" value="AAA+_ATPase"/>
</dbReference>
<dbReference type="GO" id="GO:0017116">
    <property type="term" value="F:single-stranded DNA helicase activity"/>
    <property type="evidence" value="ECO:0007669"/>
    <property type="project" value="TreeGrafter"/>
</dbReference>
<dbReference type="InterPro" id="IPR051314">
    <property type="entry name" value="AAA_ATPase_RarA/MGS1/WRNIP1"/>
</dbReference>
<accession>A0A7C1BFM5</accession>
<feature type="domain" description="AAA+ ATPase" evidence="5">
    <location>
        <begin position="48"/>
        <end position="248"/>
    </location>
</feature>
<dbReference type="Pfam" id="PF16193">
    <property type="entry name" value="AAA_assoc_2"/>
    <property type="match status" value="1"/>
</dbReference>
<evidence type="ECO:0000259" key="5">
    <source>
        <dbReference type="SMART" id="SM00382"/>
    </source>
</evidence>
<dbReference type="Pfam" id="PF12002">
    <property type="entry name" value="MgsA_C"/>
    <property type="match status" value="1"/>
</dbReference>
<reference evidence="6" key="1">
    <citation type="journal article" date="2020" name="mSystems">
        <title>Genome- and Community-Level Interaction Insights into Carbon Utilization and Element Cycling Functions of Hydrothermarchaeota in Hydrothermal Sediment.</title>
        <authorList>
            <person name="Zhou Z."/>
            <person name="Liu Y."/>
            <person name="Xu W."/>
            <person name="Pan J."/>
            <person name="Luo Z.H."/>
            <person name="Li M."/>
        </authorList>
    </citation>
    <scope>NUCLEOTIDE SEQUENCE [LARGE SCALE GENOMIC DNA]</scope>
    <source>
        <strain evidence="6">HyVt-237</strain>
    </source>
</reference>
<gene>
    <name evidence="6" type="ORF">ENG67_03515</name>
</gene>
<dbReference type="Gene3D" id="3.40.50.300">
    <property type="entry name" value="P-loop containing nucleotide triphosphate hydrolases"/>
    <property type="match status" value="1"/>
</dbReference>
<protein>
    <recommendedName>
        <fullName evidence="2">Replication-associated recombination protein A</fullName>
    </recommendedName>
</protein>
<dbReference type="Gene3D" id="1.10.8.60">
    <property type="match status" value="1"/>
</dbReference>
<dbReference type="CDD" id="cd18139">
    <property type="entry name" value="HLD_clamp_RarA"/>
    <property type="match status" value="1"/>
</dbReference>
<dbReference type="InterPro" id="IPR003959">
    <property type="entry name" value="ATPase_AAA_core"/>
</dbReference>
<evidence type="ECO:0000256" key="3">
    <source>
        <dbReference type="ARBA" id="ARBA00022741"/>
    </source>
</evidence>
<dbReference type="PANTHER" id="PTHR13779">
    <property type="entry name" value="WERNER HELICASE-INTERACTING PROTEIN 1 FAMILY MEMBER"/>
    <property type="match status" value="1"/>
</dbReference>
<dbReference type="FunFam" id="1.20.272.10:FF:000001">
    <property type="entry name" value="Putative AAA family ATPase"/>
    <property type="match status" value="1"/>
</dbReference>
<dbReference type="Gene3D" id="1.20.272.10">
    <property type="match status" value="1"/>
</dbReference>
<name>A0A7C1BFM5_UNCW3</name>
<dbReference type="FunFam" id="1.10.8.60:FF:000029">
    <property type="entry name" value="Replication-associated recombination protein A"/>
    <property type="match status" value="1"/>
</dbReference>
<dbReference type="EMBL" id="DRBW01000143">
    <property type="protein sequence ID" value="HDM90260.1"/>
    <property type="molecule type" value="Genomic_DNA"/>
</dbReference>
<dbReference type="SUPFAM" id="SSF52540">
    <property type="entry name" value="P-loop containing nucleoside triphosphate hydrolases"/>
    <property type="match status" value="1"/>
</dbReference>
<evidence type="ECO:0000256" key="1">
    <source>
        <dbReference type="ARBA" id="ARBA00008959"/>
    </source>
</evidence>
<dbReference type="InterPro" id="IPR032423">
    <property type="entry name" value="AAA_assoc_2"/>
</dbReference>
<dbReference type="Proteomes" id="UP000885931">
    <property type="component" value="Unassembled WGS sequence"/>
</dbReference>
<dbReference type="PANTHER" id="PTHR13779:SF7">
    <property type="entry name" value="ATPASE WRNIP1"/>
    <property type="match status" value="1"/>
</dbReference>
<keyword evidence="3" id="KW-0547">Nucleotide-binding</keyword>
<dbReference type="InterPro" id="IPR021886">
    <property type="entry name" value="MgsA_C"/>
</dbReference>
<evidence type="ECO:0000256" key="2">
    <source>
        <dbReference type="ARBA" id="ARBA00020776"/>
    </source>
</evidence>
<dbReference type="SUPFAM" id="SSF48019">
    <property type="entry name" value="post-AAA+ oligomerization domain-like"/>
    <property type="match status" value="1"/>
</dbReference>
<keyword evidence="4" id="KW-0067">ATP-binding</keyword>
<dbReference type="GO" id="GO:0016887">
    <property type="term" value="F:ATP hydrolysis activity"/>
    <property type="evidence" value="ECO:0007669"/>
    <property type="project" value="InterPro"/>
</dbReference>
<comment type="similarity">
    <text evidence="1">Belongs to the AAA ATPase family. RarA/MGS1/WRNIP1 subfamily.</text>
</comment>
<dbReference type="GO" id="GO:0006261">
    <property type="term" value="P:DNA-templated DNA replication"/>
    <property type="evidence" value="ECO:0007669"/>
    <property type="project" value="TreeGrafter"/>
</dbReference>